<gene>
    <name evidence="1" type="ORF">GS441_12335</name>
    <name evidence="2" type="ORF">GS453_17190</name>
    <name evidence="3" type="ORF">GS453_17570</name>
    <name evidence="4" type="ORF">GS551_24835</name>
    <name evidence="5" type="ORF">GS882_07480</name>
    <name evidence="6" type="ORF">GS947_24145</name>
</gene>
<evidence type="ECO:0000313" key="4">
    <source>
        <dbReference type="EMBL" id="MBM4717350.1"/>
    </source>
</evidence>
<organism evidence="1 7">
    <name type="scientific">Rhodococcus hoagii</name>
    <name type="common">Corynebacterium equii</name>
    <dbReference type="NCBI Taxonomy" id="43767"/>
    <lineage>
        <taxon>Bacteria</taxon>
        <taxon>Bacillati</taxon>
        <taxon>Actinomycetota</taxon>
        <taxon>Actinomycetes</taxon>
        <taxon>Mycobacteriales</taxon>
        <taxon>Nocardiaceae</taxon>
        <taxon>Prescottella</taxon>
    </lineage>
</organism>
<dbReference type="EMBL" id="WUXD01000038">
    <property type="protein sequence ID" value="MBM4628565.1"/>
    <property type="molecule type" value="Genomic_DNA"/>
</dbReference>
<dbReference type="RefSeq" id="WP_064066836.1">
    <property type="nucleotide sequence ID" value="NC_002576.1"/>
</dbReference>
<dbReference type="Proteomes" id="UP000706122">
    <property type="component" value="Unassembled WGS sequence"/>
</dbReference>
<accession>A0A9Q5F769</accession>
<evidence type="ECO:0000313" key="3">
    <source>
        <dbReference type="EMBL" id="MBM4628565.1"/>
    </source>
</evidence>
<reference evidence="1" key="1">
    <citation type="submission" date="2019-11" db="EMBL/GenBank/DDBJ databases">
        <title>Spread of Macrolides and rifampicin resistant Rhodococcus equi in clinical isolates in the USA.</title>
        <authorList>
            <person name="Alvarez-Narvaez S."/>
            <person name="Huber L."/>
            <person name="Cohen N.D."/>
            <person name="Slovis N."/>
            <person name="Greiter M."/>
            <person name="Giguere S."/>
            <person name="Hart K."/>
        </authorList>
    </citation>
    <scope>NUCLEOTIDE SEQUENCE</scope>
    <source>
        <strain evidence="1">Lh_17</strain>
        <strain evidence="2">Lh_38</strain>
        <strain evidence="4">Lh_5</strain>
    </source>
</reference>
<reference evidence="5" key="2">
    <citation type="journal article" date="2020" name="Environ. Microbiol.">
        <title>The novel and transferable erm(51) gene confers Macrolides, Lincosamides, and Streptogramins B (MLSB) resistance to clonal Rhodococcus equi in the environment.</title>
        <authorList>
            <person name="Huber L."/>
            <person name="Giguere S."/>
            <person name="Slovis N.M."/>
            <person name="Alvarez-Narvaez S."/>
            <person name="Hart K.A."/>
            <person name="Greiter M."/>
            <person name="Morris E.R.A."/>
            <person name="Cohen N.D."/>
        </authorList>
    </citation>
    <scope>NUCLEOTIDE SEQUENCE</scope>
    <source>
        <strain evidence="5">Lh_116_1</strain>
        <strain evidence="6">Lh_16_1</strain>
    </source>
</reference>
<dbReference type="EMBL" id="WUXR01000006">
    <property type="protein sequence ID" value="MBM4566195.1"/>
    <property type="molecule type" value="Genomic_DNA"/>
</dbReference>
<protein>
    <recommendedName>
        <fullName evidence="8">Replication protein</fullName>
    </recommendedName>
</protein>
<proteinExistence type="predicted"/>
<dbReference type="Proteomes" id="UP000603463">
    <property type="component" value="Unassembled WGS sequence"/>
</dbReference>
<dbReference type="EMBL" id="WUXD01000038">
    <property type="protein sequence ID" value="MBM4628492.1"/>
    <property type="molecule type" value="Genomic_DNA"/>
</dbReference>
<comment type="caution">
    <text evidence="1">The sequence shown here is derived from an EMBL/GenBank/DDBJ whole genome shotgun (WGS) entry which is preliminary data.</text>
</comment>
<sequence length="325" mass="34637">MPASIAVSPVFFSQREELPTVVTTHSSNEPILTWLSAVRSKASDLPHSARSVALAILTHVHPETGMTPPLSYAALQQEAGCSRGTLVAALRRLDDAGMIRRFGAHQQLNVYSLAVDNSLASAVEPGTEFAPTPVQPLTAADHVGSDSAPTPVQILHHEKELFSSSSPSLSSVDPDALGTAAPIPLPRDWAPNPQHLSRVAARGLDLAAVVEAFRQYADGKTRTGVDKWDKAFGWWLKPGEGWDKHVATRAAAATAPSEQASASEETPVKCTNHRGISTVMRTLQAQGISGARVRDRVVELLDEGTPVYEIAGMIENELFALPVGA</sequence>
<dbReference type="Proteomes" id="UP000608063">
    <property type="component" value="Unassembled WGS sequence"/>
</dbReference>
<dbReference type="EMBL" id="WVBC01000020">
    <property type="protein sequence ID" value="NKT77968.1"/>
    <property type="molecule type" value="Genomic_DNA"/>
</dbReference>
<dbReference type="Proteomes" id="UP000738270">
    <property type="component" value="Unassembled WGS sequence"/>
</dbReference>
<evidence type="ECO:0000313" key="1">
    <source>
        <dbReference type="EMBL" id="MBM4566195.1"/>
    </source>
</evidence>
<dbReference type="Proteomes" id="UP000808906">
    <property type="component" value="Unassembled WGS sequence"/>
</dbReference>
<name>A0A9Q5F769_RHOHA</name>
<dbReference type="EMBL" id="WVDC01000024">
    <property type="protein sequence ID" value="NKW44559.1"/>
    <property type="molecule type" value="Genomic_DNA"/>
</dbReference>
<evidence type="ECO:0000313" key="5">
    <source>
        <dbReference type="EMBL" id="NKT77968.1"/>
    </source>
</evidence>
<evidence type="ECO:0000313" key="6">
    <source>
        <dbReference type="EMBL" id="NKW44559.1"/>
    </source>
</evidence>
<evidence type="ECO:0000313" key="7">
    <source>
        <dbReference type="Proteomes" id="UP000808906"/>
    </source>
</evidence>
<evidence type="ECO:0000313" key="2">
    <source>
        <dbReference type="EMBL" id="MBM4628492.1"/>
    </source>
</evidence>
<dbReference type="AlphaFoldDB" id="A0A9Q5F769"/>
<dbReference type="EMBL" id="WUYC01000012">
    <property type="protein sequence ID" value="MBM4717350.1"/>
    <property type="molecule type" value="Genomic_DNA"/>
</dbReference>
<evidence type="ECO:0008006" key="8">
    <source>
        <dbReference type="Google" id="ProtNLM"/>
    </source>
</evidence>